<dbReference type="InterPro" id="IPR001789">
    <property type="entry name" value="Sig_transdc_resp-reg_receiver"/>
</dbReference>
<organism evidence="4 5">
    <name type="scientific">candidate division WS6 bacterium OLB20</name>
    <dbReference type="NCBI Taxonomy" id="1617426"/>
    <lineage>
        <taxon>Bacteria</taxon>
        <taxon>Candidatus Dojkabacteria</taxon>
    </lineage>
</organism>
<dbReference type="InterPro" id="IPR011006">
    <property type="entry name" value="CheY-like_superfamily"/>
</dbReference>
<dbReference type="AlphaFoldDB" id="A0A136LY12"/>
<dbReference type="EMBL" id="JYNZ01000003">
    <property type="protein sequence ID" value="KXK26552.1"/>
    <property type="molecule type" value="Genomic_DNA"/>
</dbReference>
<dbReference type="PANTHER" id="PTHR44591">
    <property type="entry name" value="STRESS RESPONSE REGULATOR PROTEIN 1"/>
    <property type="match status" value="1"/>
</dbReference>
<dbReference type="STRING" id="1617426.TR69_WS6001000558"/>
<dbReference type="SMART" id="SM00448">
    <property type="entry name" value="REC"/>
    <property type="match status" value="1"/>
</dbReference>
<gene>
    <name evidence="4" type="primary">kdpE</name>
    <name evidence="4" type="ORF">TR69_WS6001000558</name>
</gene>
<dbReference type="Gene3D" id="3.40.50.2300">
    <property type="match status" value="1"/>
</dbReference>
<dbReference type="Pfam" id="PF00072">
    <property type="entry name" value="Response_reg"/>
    <property type="match status" value="1"/>
</dbReference>
<protein>
    <submittedName>
        <fullName evidence="4">KDP operon transcriptional regulatory protein KdpE</fullName>
    </submittedName>
</protein>
<evidence type="ECO:0000313" key="5">
    <source>
        <dbReference type="Proteomes" id="UP000070457"/>
    </source>
</evidence>
<name>A0A136LY12_9BACT</name>
<sequence>MTKHTVLIVEDEGPLLQALTTQFAGKEFDVFQAHNGSEGLEQAAKNKPEIILLDLNMPKMDGATFMEHLRQDEWGKDVPVIILTNLQPDDTIINSLARTNPAYYLIKAEWDLAGIVDKVMEVLQSHPA</sequence>
<evidence type="ECO:0000256" key="1">
    <source>
        <dbReference type="ARBA" id="ARBA00022553"/>
    </source>
</evidence>
<keyword evidence="1 2" id="KW-0597">Phosphoprotein</keyword>
<dbReference type="SUPFAM" id="SSF52172">
    <property type="entry name" value="CheY-like"/>
    <property type="match status" value="1"/>
</dbReference>
<dbReference type="Proteomes" id="UP000070457">
    <property type="component" value="Unassembled WGS sequence"/>
</dbReference>
<feature type="domain" description="Response regulatory" evidence="3">
    <location>
        <begin position="5"/>
        <end position="123"/>
    </location>
</feature>
<dbReference type="GO" id="GO:0000160">
    <property type="term" value="P:phosphorelay signal transduction system"/>
    <property type="evidence" value="ECO:0007669"/>
    <property type="project" value="InterPro"/>
</dbReference>
<dbReference type="PROSITE" id="PS50110">
    <property type="entry name" value="RESPONSE_REGULATORY"/>
    <property type="match status" value="1"/>
</dbReference>
<proteinExistence type="predicted"/>
<evidence type="ECO:0000313" key="4">
    <source>
        <dbReference type="EMBL" id="KXK26552.1"/>
    </source>
</evidence>
<feature type="modified residue" description="4-aspartylphosphate" evidence="2">
    <location>
        <position position="54"/>
    </location>
</feature>
<reference evidence="4 5" key="1">
    <citation type="submission" date="2015-02" db="EMBL/GenBank/DDBJ databases">
        <title>Improved understanding of the partial-nitritation anammox process through 23 genomes representing the majority of the microbial community.</title>
        <authorList>
            <person name="Speth D.R."/>
            <person name="In T Zandt M."/>
            <person name="Guerrero Cruz S."/>
            <person name="Jetten M.S."/>
            <person name="Dutilh B.E."/>
        </authorList>
    </citation>
    <scope>NUCLEOTIDE SEQUENCE [LARGE SCALE GENOMIC DNA]</scope>
    <source>
        <strain evidence="4">OLB20</strain>
    </source>
</reference>
<comment type="caution">
    <text evidence="4">The sequence shown here is derived from an EMBL/GenBank/DDBJ whole genome shotgun (WGS) entry which is preliminary data.</text>
</comment>
<dbReference type="PANTHER" id="PTHR44591:SF3">
    <property type="entry name" value="RESPONSE REGULATORY DOMAIN-CONTAINING PROTEIN"/>
    <property type="match status" value="1"/>
</dbReference>
<accession>A0A136LY12</accession>
<evidence type="ECO:0000256" key="2">
    <source>
        <dbReference type="PROSITE-ProRule" id="PRU00169"/>
    </source>
</evidence>
<evidence type="ECO:0000259" key="3">
    <source>
        <dbReference type="PROSITE" id="PS50110"/>
    </source>
</evidence>
<dbReference type="InterPro" id="IPR050595">
    <property type="entry name" value="Bact_response_regulator"/>
</dbReference>